<dbReference type="Proteomes" id="UP000324222">
    <property type="component" value="Unassembled WGS sequence"/>
</dbReference>
<organism evidence="2 3">
    <name type="scientific">Portunus trituberculatus</name>
    <name type="common">Swimming crab</name>
    <name type="synonym">Neptunus trituberculatus</name>
    <dbReference type="NCBI Taxonomy" id="210409"/>
    <lineage>
        <taxon>Eukaryota</taxon>
        <taxon>Metazoa</taxon>
        <taxon>Ecdysozoa</taxon>
        <taxon>Arthropoda</taxon>
        <taxon>Crustacea</taxon>
        <taxon>Multicrustacea</taxon>
        <taxon>Malacostraca</taxon>
        <taxon>Eumalacostraca</taxon>
        <taxon>Eucarida</taxon>
        <taxon>Decapoda</taxon>
        <taxon>Pleocyemata</taxon>
        <taxon>Brachyura</taxon>
        <taxon>Eubrachyura</taxon>
        <taxon>Portunoidea</taxon>
        <taxon>Portunidae</taxon>
        <taxon>Portuninae</taxon>
        <taxon>Portunus</taxon>
    </lineage>
</organism>
<dbReference type="AlphaFoldDB" id="A0A5B7IPF8"/>
<name>A0A5B7IPF8_PORTR</name>
<evidence type="ECO:0000313" key="2">
    <source>
        <dbReference type="EMBL" id="MPC86490.1"/>
    </source>
</evidence>
<dbReference type="EMBL" id="VSRR010071646">
    <property type="protein sequence ID" value="MPC86490.1"/>
    <property type="molecule type" value="Genomic_DNA"/>
</dbReference>
<feature type="compositionally biased region" description="Basic and acidic residues" evidence="1">
    <location>
        <begin position="115"/>
        <end position="141"/>
    </location>
</feature>
<feature type="region of interest" description="Disordered" evidence="1">
    <location>
        <begin position="92"/>
        <end position="156"/>
    </location>
</feature>
<accession>A0A5B7IPF8</accession>
<evidence type="ECO:0000256" key="1">
    <source>
        <dbReference type="SAM" id="MobiDB-lite"/>
    </source>
</evidence>
<feature type="region of interest" description="Disordered" evidence="1">
    <location>
        <begin position="21"/>
        <end position="65"/>
    </location>
</feature>
<gene>
    <name evidence="2" type="ORF">E2C01_081320</name>
</gene>
<comment type="caution">
    <text evidence="2">The sequence shown here is derived from an EMBL/GenBank/DDBJ whole genome shotgun (WGS) entry which is preliminary data.</text>
</comment>
<proteinExistence type="predicted"/>
<sequence>MVIRPITAPSSSWLVTPNKRRVAERAPQGSTWARQWGRGRGCSRPRTPADTAATAAGTPRPKPRSPLAFFQHVMVSLAGHVGRLVRITSSWTSSTSQTRYQESRQLSHHYQPAHHQQESHKQQEGHHHQQPHHQREGHHSAQGECPPPYSIESTPVSPRTEISVSFSFLTKCYYLTRMIVIRVITVPYRFEFTGRGDEQREREATGEKQQVGGPRVYYSQLLGHYTIGAG</sequence>
<protein>
    <submittedName>
        <fullName evidence="2">Uncharacterized protein</fullName>
    </submittedName>
</protein>
<evidence type="ECO:0000313" key="3">
    <source>
        <dbReference type="Proteomes" id="UP000324222"/>
    </source>
</evidence>
<reference evidence="2 3" key="1">
    <citation type="submission" date="2019-05" db="EMBL/GenBank/DDBJ databases">
        <title>Another draft genome of Portunus trituberculatus and its Hox gene families provides insights of decapod evolution.</title>
        <authorList>
            <person name="Jeong J.-H."/>
            <person name="Song I."/>
            <person name="Kim S."/>
            <person name="Choi T."/>
            <person name="Kim D."/>
            <person name="Ryu S."/>
            <person name="Kim W."/>
        </authorList>
    </citation>
    <scope>NUCLEOTIDE SEQUENCE [LARGE SCALE GENOMIC DNA]</scope>
    <source>
        <tissue evidence="2">Muscle</tissue>
    </source>
</reference>
<feature type="compositionally biased region" description="Low complexity" evidence="1">
    <location>
        <begin position="44"/>
        <end position="59"/>
    </location>
</feature>
<dbReference type="OrthoDB" id="6381785at2759"/>
<keyword evidence="3" id="KW-1185">Reference proteome</keyword>